<dbReference type="PROSITE" id="PS00061">
    <property type="entry name" value="ADH_SHORT"/>
    <property type="match status" value="1"/>
</dbReference>
<dbReference type="Gene3D" id="3.40.50.720">
    <property type="entry name" value="NAD(P)-binding Rossmann-like Domain"/>
    <property type="match status" value="1"/>
</dbReference>
<dbReference type="STRING" id="1449350.OCH239_14370"/>
<dbReference type="InterPro" id="IPR002347">
    <property type="entry name" value="SDR_fam"/>
</dbReference>
<dbReference type="CDD" id="cd05233">
    <property type="entry name" value="SDR_c"/>
    <property type="match status" value="1"/>
</dbReference>
<dbReference type="PANTHER" id="PTHR42879:SF2">
    <property type="entry name" value="3-OXOACYL-[ACYL-CARRIER-PROTEIN] REDUCTASE FABG"/>
    <property type="match status" value="1"/>
</dbReference>
<sequence length="250" mass="26336">MQHEGRHALITGGGTGIGLAIARALAAEGAEVTITGRRMEVLEAARSPRIHPLRMDVSEEASVVEGIASAVEARGPVQICVPNAGIAEPSAIHKTDMGLWRKMMGINLDGAFLTIRECLGSMRQTDWGRVIAVSSIAGLRGLKGAPVYTASKHGLVGLIRGLSADYLGKPYTFNALCPSYVDTEIVPQNVARIMERTGMSEADARATMEGVNPHGRLILPEEVADAALWLCGPNSGSIDGQAIQISGGEM</sequence>
<gene>
    <name evidence="3" type="ORF">OCH239_14370</name>
</gene>
<evidence type="ECO:0000256" key="1">
    <source>
        <dbReference type="ARBA" id="ARBA00006484"/>
    </source>
</evidence>
<dbReference type="PRINTS" id="PR00080">
    <property type="entry name" value="SDRFAMILY"/>
</dbReference>
<dbReference type="InterPro" id="IPR020904">
    <property type="entry name" value="Sc_DH/Rdtase_CS"/>
</dbReference>
<dbReference type="AlphaFoldDB" id="X7EIA8"/>
<reference evidence="3 4" key="1">
    <citation type="submission" date="2014-01" db="EMBL/GenBank/DDBJ databases">
        <title>Roseivivax halodurans JCM 10272 Genome Sequencing.</title>
        <authorList>
            <person name="Lai Q."/>
            <person name="Li G."/>
            <person name="Shao Z."/>
        </authorList>
    </citation>
    <scope>NUCLEOTIDE SEQUENCE [LARGE SCALE GENOMIC DNA]</scope>
    <source>
        <strain evidence="3 4">JCM 10272</strain>
    </source>
</reference>
<dbReference type="EMBL" id="JALZ01000004">
    <property type="protein sequence ID" value="ETX15625.1"/>
    <property type="molecule type" value="Genomic_DNA"/>
</dbReference>
<keyword evidence="4" id="KW-1185">Reference proteome</keyword>
<dbReference type="OrthoDB" id="9804774at2"/>
<dbReference type="GO" id="GO:0032787">
    <property type="term" value="P:monocarboxylic acid metabolic process"/>
    <property type="evidence" value="ECO:0007669"/>
    <property type="project" value="UniProtKB-ARBA"/>
</dbReference>
<evidence type="ECO:0000313" key="3">
    <source>
        <dbReference type="EMBL" id="ETX15625.1"/>
    </source>
</evidence>
<dbReference type="Proteomes" id="UP000022447">
    <property type="component" value="Unassembled WGS sequence"/>
</dbReference>
<name>X7EIA8_9RHOB</name>
<proteinExistence type="inferred from homology"/>
<dbReference type="SUPFAM" id="SSF51735">
    <property type="entry name" value="NAD(P)-binding Rossmann-fold domains"/>
    <property type="match status" value="1"/>
</dbReference>
<evidence type="ECO:0000313" key="4">
    <source>
        <dbReference type="Proteomes" id="UP000022447"/>
    </source>
</evidence>
<dbReference type="Pfam" id="PF00106">
    <property type="entry name" value="adh_short"/>
    <property type="match status" value="1"/>
</dbReference>
<dbReference type="FunFam" id="3.40.50.720:FF:000084">
    <property type="entry name" value="Short-chain dehydrogenase reductase"/>
    <property type="match status" value="1"/>
</dbReference>
<accession>X7EIA8</accession>
<dbReference type="PATRIC" id="fig|1449350.3.peg.1206"/>
<dbReference type="InterPro" id="IPR050259">
    <property type="entry name" value="SDR"/>
</dbReference>
<evidence type="ECO:0000256" key="2">
    <source>
        <dbReference type="RuleBase" id="RU000363"/>
    </source>
</evidence>
<protein>
    <submittedName>
        <fullName evidence="3">Oxidoreductase</fullName>
    </submittedName>
</protein>
<organism evidence="3 4">
    <name type="scientific">Roseivivax halodurans JCM 10272</name>
    <dbReference type="NCBI Taxonomy" id="1449350"/>
    <lineage>
        <taxon>Bacteria</taxon>
        <taxon>Pseudomonadati</taxon>
        <taxon>Pseudomonadota</taxon>
        <taxon>Alphaproteobacteria</taxon>
        <taxon>Rhodobacterales</taxon>
        <taxon>Roseobacteraceae</taxon>
        <taxon>Roseivivax</taxon>
    </lineage>
</organism>
<dbReference type="RefSeq" id="WP_037259824.1">
    <property type="nucleotide sequence ID" value="NZ_JALZ01000004.1"/>
</dbReference>
<dbReference type="PANTHER" id="PTHR42879">
    <property type="entry name" value="3-OXOACYL-(ACYL-CARRIER-PROTEIN) REDUCTASE"/>
    <property type="match status" value="1"/>
</dbReference>
<comment type="similarity">
    <text evidence="1 2">Belongs to the short-chain dehydrogenases/reductases (SDR) family.</text>
</comment>
<dbReference type="PRINTS" id="PR00081">
    <property type="entry name" value="GDHRDH"/>
</dbReference>
<dbReference type="InterPro" id="IPR036291">
    <property type="entry name" value="NAD(P)-bd_dom_sf"/>
</dbReference>
<comment type="caution">
    <text evidence="3">The sequence shown here is derived from an EMBL/GenBank/DDBJ whole genome shotgun (WGS) entry which is preliminary data.</text>
</comment>
<dbReference type="eggNOG" id="COG1028">
    <property type="taxonomic scope" value="Bacteria"/>
</dbReference>